<comment type="similarity">
    <text evidence="1">Belongs to the sigma-70 factor family. ECF subfamily.</text>
</comment>
<dbReference type="Gene3D" id="1.10.10.10">
    <property type="entry name" value="Winged helix-like DNA-binding domain superfamily/Winged helix DNA-binding domain"/>
    <property type="match status" value="1"/>
</dbReference>
<evidence type="ECO:0000256" key="5">
    <source>
        <dbReference type="ARBA" id="ARBA00023163"/>
    </source>
</evidence>
<reference evidence="8 9" key="1">
    <citation type="submission" date="2018-08" db="EMBL/GenBank/DDBJ databases">
        <title>A genome reference for cultivated species of the human gut microbiota.</title>
        <authorList>
            <person name="Zou Y."/>
            <person name="Xue W."/>
            <person name="Luo G."/>
        </authorList>
    </citation>
    <scope>NUCLEOTIDE SEQUENCE [LARGE SCALE GENOMIC DNA]</scope>
    <source>
        <strain evidence="8 9">AF37-2AT</strain>
    </source>
</reference>
<dbReference type="Proteomes" id="UP000261080">
    <property type="component" value="Unassembled WGS sequence"/>
</dbReference>
<evidence type="ECO:0000256" key="4">
    <source>
        <dbReference type="ARBA" id="ARBA00023125"/>
    </source>
</evidence>
<keyword evidence="3" id="KW-0731">Sigma factor</keyword>
<organism evidence="8 9">
    <name type="scientific">Sellimonas intestinalis</name>
    <dbReference type="NCBI Taxonomy" id="1653434"/>
    <lineage>
        <taxon>Bacteria</taxon>
        <taxon>Bacillati</taxon>
        <taxon>Bacillota</taxon>
        <taxon>Clostridia</taxon>
        <taxon>Lachnospirales</taxon>
        <taxon>Lachnospiraceae</taxon>
        <taxon>Sellimonas</taxon>
    </lineage>
</organism>
<dbReference type="EMBL" id="QVLX01000001">
    <property type="protein sequence ID" value="RGE90247.1"/>
    <property type="molecule type" value="Genomic_DNA"/>
</dbReference>
<keyword evidence="5" id="KW-0804">Transcription</keyword>
<accession>A0A3E3K6B9</accession>
<evidence type="ECO:0000256" key="2">
    <source>
        <dbReference type="ARBA" id="ARBA00023015"/>
    </source>
</evidence>
<keyword evidence="4" id="KW-0238">DNA-binding</keyword>
<dbReference type="PANTHER" id="PTHR43133">
    <property type="entry name" value="RNA POLYMERASE ECF-TYPE SIGMA FACTO"/>
    <property type="match status" value="1"/>
</dbReference>
<gene>
    <name evidence="8" type="ORF">DW016_03115</name>
</gene>
<dbReference type="SUPFAM" id="SSF88659">
    <property type="entry name" value="Sigma3 and sigma4 domains of RNA polymerase sigma factors"/>
    <property type="match status" value="1"/>
</dbReference>
<keyword evidence="2" id="KW-0805">Transcription regulation</keyword>
<comment type="caution">
    <text evidence="8">The sequence shown here is derived from an EMBL/GenBank/DDBJ whole genome shotgun (WGS) entry which is preliminary data.</text>
</comment>
<evidence type="ECO:0000259" key="7">
    <source>
        <dbReference type="Pfam" id="PF08281"/>
    </source>
</evidence>
<dbReference type="GO" id="GO:0016987">
    <property type="term" value="F:sigma factor activity"/>
    <property type="evidence" value="ECO:0007669"/>
    <property type="project" value="UniProtKB-KW"/>
</dbReference>
<dbReference type="SUPFAM" id="SSF88946">
    <property type="entry name" value="Sigma2 domain of RNA polymerase sigma factors"/>
    <property type="match status" value="1"/>
</dbReference>
<dbReference type="InterPro" id="IPR039425">
    <property type="entry name" value="RNA_pol_sigma-70-like"/>
</dbReference>
<dbReference type="Gene3D" id="1.10.1740.10">
    <property type="match status" value="1"/>
</dbReference>
<feature type="domain" description="RNA polymerase sigma-70 region 2" evidence="6">
    <location>
        <begin position="44"/>
        <end position="110"/>
    </location>
</feature>
<protein>
    <submittedName>
        <fullName evidence="8">RNA polymerase sigma factor</fullName>
    </submittedName>
</protein>
<dbReference type="Pfam" id="PF04542">
    <property type="entry name" value="Sigma70_r2"/>
    <property type="match status" value="1"/>
</dbReference>
<dbReference type="PANTHER" id="PTHR43133:SF8">
    <property type="entry name" value="RNA POLYMERASE SIGMA FACTOR HI_1459-RELATED"/>
    <property type="match status" value="1"/>
</dbReference>
<dbReference type="InterPro" id="IPR013249">
    <property type="entry name" value="RNA_pol_sigma70_r4_t2"/>
</dbReference>
<keyword evidence="9" id="KW-1185">Reference proteome</keyword>
<evidence type="ECO:0000259" key="6">
    <source>
        <dbReference type="Pfam" id="PF04542"/>
    </source>
</evidence>
<dbReference type="AlphaFoldDB" id="A0A3E3K6B9"/>
<dbReference type="Pfam" id="PF08281">
    <property type="entry name" value="Sigma70_r4_2"/>
    <property type="match status" value="1"/>
</dbReference>
<evidence type="ECO:0000313" key="9">
    <source>
        <dbReference type="Proteomes" id="UP000261080"/>
    </source>
</evidence>
<name>A0A3E3K6B9_9FIRM</name>
<dbReference type="OrthoDB" id="1918609at2"/>
<dbReference type="InterPro" id="IPR013325">
    <property type="entry name" value="RNA_pol_sigma_r2"/>
</dbReference>
<evidence type="ECO:0000256" key="3">
    <source>
        <dbReference type="ARBA" id="ARBA00023082"/>
    </source>
</evidence>
<feature type="domain" description="RNA polymerase sigma factor 70 region 4 type 2" evidence="7">
    <location>
        <begin position="147"/>
        <end position="197"/>
    </location>
</feature>
<evidence type="ECO:0000313" key="8">
    <source>
        <dbReference type="EMBL" id="RGE90247.1"/>
    </source>
</evidence>
<dbReference type="InterPro" id="IPR036388">
    <property type="entry name" value="WH-like_DNA-bd_sf"/>
</dbReference>
<dbReference type="InterPro" id="IPR014284">
    <property type="entry name" value="RNA_pol_sigma-70_dom"/>
</dbReference>
<dbReference type="CDD" id="cd06171">
    <property type="entry name" value="Sigma70_r4"/>
    <property type="match status" value="1"/>
</dbReference>
<dbReference type="GO" id="GO:0003677">
    <property type="term" value="F:DNA binding"/>
    <property type="evidence" value="ECO:0007669"/>
    <property type="project" value="UniProtKB-KW"/>
</dbReference>
<evidence type="ECO:0000256" key="1">
    <source>
        <dbReference type="ARBA" id="ARBA00010641"/>
    </source>
</evidence>
<dbReference type="GO" id="GO:0006352">
    <property type="term" value="P:DNA-templated transcription initiation"/>
    <property type="evidence" value="ECO:0007669"/>
    <property type="project" value="InterPro"/>
</dbReference>
<dbReference type="InterPro" id="IPR007627">
    <property type="entry name" value="RNA_pol_sigma70_r2"/>
</dbReference>
<dbReference type="InterPro" id="IPR013324">
    <property type="entry name" value="RNA_pol_sigma_r3/r4-like"/>
</dbReference>
<proteinExistence type="inferred from homology"/>
<dbReference type="NCBIfam" id="TIGR02937">
    <property type="entry name" value="sigma70-ECF"/>
    <property type="match status" value="1"/>
</dbReference>
<sequence>MVLTEFYFRMSRGLTMIHKSFDAKYLAYLARFIRKRDKEAFVELYNYTHKKIDQYALQFLKDPHLAQDAVQEIYILIYKNIDSLKEDSLFLSWMNQITYHVCCDFLRKVRSQSYEQTDFSSDPKVLNIPSDDDCFRDISDRDFLEHYREALDSLSYQERQTFLLRYDHDFKLEEIADFLNCSLSSVKRYLKSSKRHLAERLRSFQN</sequence>